<comment type="caution">
    <text evidence="1">The sequence shown here is derived from an EMBL/GenBank/DDBJ whole genome shotgun (WGS) entry which is preliminary data.</text>
</comment>
<evidence type="ECO:0000313" key="1">
    <source>
        <dbReference type="EMBL" id="KAJ8404593.1"/>
    </source>
</evidence>
<dbReference type="Proteomes" id="UP001221898">
    <property type="component" value="Unassembled WGS sequence"/>
</dbReference>
<evidence type="ECO:0000313" key="2">
    <source>
        <dbReference type="Proteomes" id="UP001221898"/>
    </source>
</evidence>
<dbReference type="EMBL" id="JAINUG010000052">
    <property type="protein sequence ID" value="KAJ8404593.1"/>
    <property type="molecule type" value="Genomic_DNA"/>
</dbReference>
<reference evidence="1" key="1">
    <citation type="journal article" date="2023" name="Science">
        <title>Genome structures resolve the early diversification of teleost fishes.</title>
        <authorList>
            <person name="Parey E."/>
            <person name="Louis A."/>
            <person name="Montfort J."/>
            <person name="Bouchez O."/>
            <person name="Roques C."/>
            <person name="Iampietro C."/>
            <person name="Lluch J."/>
            <person name="Castinel A."/>
            <person name="Donnadieu C."/>
            <person name="Desvignes T."/>
            <person name="Floi Bucao C."/>
            <person name="Jouanno E."/>
            <person name="Wen M."/>
            <person name="Mejri S."/>
            <person name="Dirks R."/>
            <person name="Jansen H."/>
            <person name="Henkel C."/>
            <person name="Chen W.J."/>
            <person name="Zahm M."/>
            <person name="Cabau C."/>
            <person name="Klopp C."/>
            <person name="Thompson A.W."/>
            <person name="Robinson-Rechavi M."/>
            <person name="Braasch I."/>
            <person name="Lecointre G."/>
            <person name="Bobe J."/>
            <person name="Postlethwait J.H."/>
            <person name="Berthelot C."/>
            <person name="Roest Crollius H."/>
            <person name="Guiguen Y."/>
        </authorList>
    </citation>
    <scope>NUCLEOTIDE SEQUENCE</scope>
    <source>
        <strain evidence="1">NC1722</strain>
    </source>
</reference>
<keyword evidence="2" id="KW-1185">Reference proteome</keyword>
<dbReference type="AlphaFoldDB" id="A0AAD7WPU9"/>
<name>A0AAD7WPU9_9TELE</name>
<protein>
    <submittedName>
        <fullName evidence="1">Uncharacterized protein</fullName>
    </submittedName>
</protein>
<sequence length="57" mass="6424">MRYNSGLTTASSKLFTSEPYPQVQKPYFRRRSHGMCCFQLLIGDVLHLLLGDVASSC</sequence>
<accession>A0AAD7WPU9</accession>
<proteinExistence type="predicted"/>
<gene>
    <name evidence="1" type="ORF">AAFF_G00334560</name>
</gene>
<organism evidence="1 2">
    <name type="scientific">Aldrovandia affinis</name>
    <dbReference type="NCBI Taxonomy" id="143900"/>
    <lineage>
        <taxon>Eukaryota</taxon>
        <taxon>Metazoa</taxon>
        <taxon>Chordata</taxon>
        <taxon>Craniata</taxon>
        <taxon>Vertebrata</taxon>
        <taxon>Euteleostomi</taxon>
        <taxon>Actinopterygii</taxon>
        <taxon>Neopterygii</taxon>
        <taxon>Teleostei</taxon>
        <taxon>Notacanthiformes</taxon>
        <taxon>Halosauridae</taxon>
        <taxon>Aldrovandia</taxon>
    </lineage>
</organism>